<dbReference type="Gene3D" id="3.30.450.330">
    <property type="match status" value="1"/>
</dbReference>
<dbReference type="SMART" id="SM00740">
    <property type="entry name" value="PASTA"/>
    <property type="match status" value="2"/>
</dbReference>
<dbReference type="Pfam" id="PF00905">
    <property type="entry name" value="Transpeptidase"/>
    <property type="match status" value="1"/>
</dbReference>
<comment type="similarity">
    <text evidence="2">Belongs to the transpeptidase family.</text>
</comment>
<dbReference type="InterPro" id="IPR005311">
    <property type="entry name" value="PBP_dimer"/>
</dbReference>
<dbReference type="SUPFAM" id="SSF56601">
    <property type="entry name" value="beta-lactamase/transpeptidase-like"/>
    <property type="match status" value="1"/>
</dbReference>
<dbReference type="InterPro" id="IPR036138">
    <property type="entry name" value="PBP_dimer_sf"/>
</dbReference>
<comment type="caution">
    <text evidence="6">The sequence shown here is derived from an EMBL/GenBank/DDBJ whole genome shotgun (WGS) entry which is preliminary data.</text>
</comment>
<keyword evidence="3" id="KW-0472">Membrane</keyword>
<dbReference type="Pfam" id="PF03717">
    <property type="entry name" value="PBP_dimer"/>
    <property type="match status" value="1"/>
</dbReference>
<reference evidence="6 7" key="1">
    <citation type="submission" date="2019-01" db="EMBL/GenBank/DDBJ databases">
        <title>Chengkuizengella sp. nov., isolated from deep-sea sediment of East Pacific Ocean.</title>
        <authorList>
            <person name="Yang J."/>
            <person name="Lai Q."/>
            <person name="Shao Z."/>
        </authorList>
    </citation>
    <scope>NUCLEOTIDE SEQUENCE [LARGE SCALE GENOMIC DNA]</scope>
    <source>
        <strain evidence="6 7">YPA3-1-1</strain>
    </source>
</reference>
<proteinExistence type="inferred from homology"/>
<evidence type="ECO:0000313" key="7">
    <source>
        <dbReference type="Proteomes" id="UP000448943"/>
    </source>
</evidence>
<dbReference type="PANTHER" id="PTHR30627:SF26">
    <property type="entry name" value="PENICILLIN-BINDING PROTEIN 2B"/>
    <property type="match status" value="1"/>
</dbReference>
<dbReference type="AlphaFoldDB" id="A0A6N9Q3N8"/>
<dbReference type="Gene3D" id="3.40.710.10">
    <property type="entry name" value="DD-peptidase/beta-lactamase superfamily"/>
    <property type="match status" value="1"/>
</dbReference>
<dbReference type="PANTHER" id="PTHR30627">
    <property type="entry name" value="PEPTIDOGLYCAN D,D-TRANSPEPTIDASE"/>
    <property type="match status" value="1"/>
</dbReference>
<dbReference type="CDD" id="cd06576">
    <property type="entry name" value="PASTA_Pbp2x-like_1"/>
    <property type="match status" value="1"/>
</dbReference>
<feature type="compositionally biased region" description="Acidic residues" evidence="4">
    <location>
        <begin position="724"/>
        <end position="743"/>
    </location>
</feature>
<dbReference type="SUPFAM" id="SSF56519">
    <property type="entry name" value="Penicillin binding protein dimerisation domain"/>
    <property type="match status" value="1"/>
</dbReference>
<sequence>MELKIMNKKSKVRSLLFGGVFTLLFFGLIYQVYSLQIVQSPTLLQMAQDAWEKNQEIPAQRGFIYDRNGEVLAQDAEAYTVAVSPRTINENDIVFEVMDALTPLLNMEGVIKQEKLHSIVTKQKQDGTFYGQREIRNEGWKIDTTTADQIRTAIDEKELTGIHLIPEVKRTYPANDLASHVLGYVRKDGEVRLGLEAYFEDVLNGTPGYRSYQSDSKYYEIPDSKVTYTPPENGKSLKLTIDENIQLFVEQAIETAYEQYKPKSITAIAVDPHTMEILGMANLPNYNPNEYWDFESEEDFKNHAVVSQYEPGSTFKIVTLAAAVEEDLFDPDATFQSGSIQVPGGRLKDHNNGAGWGVISYLEGLKRSSNVAFVKLGYEQLGKDKLEQYMNDFGFGQPTRVELPGEASGKIRLKWDSEVATATYGQGITVTTIQQIAAISAIANGGKLLKPQIVKEIIDTDTGEIIESFSPEVVRQVISEETAKEVGLYLEQVISDQSIGTGRLAYMDGYRAAGKTGTANVVIDGKYANDVWLNSFIGFAPVEDPKIALIVVADQPDIGGNYKLGSSVVAPVFKEIMLNSLRYLGVATKSDDGFSQEEIMIETPNVKNLTLLAAKNEFEKNGLTYEVLGNGTQVLEQFPTAGSEVVLGQSGYLLTESPEKIPVPDLTNKSLRDVLQICLLLEVECQVNGSAYVIDQEVKFEGNKRIVILELQTLEQQKQANLEQSEENDQENNDPSDQITDDS</sequence>
<evidence type="ECO:0000256" key="4">
    <source>
        <dbReference type="SAM" id="MobiDB-lite"/>
    </source>
</evidence>
<name>A0A6N9Q3N8_9BACL</name>
<evidence type="ECO:0000256" key="3">
    <source>
        <dbReference type="ARBA" id="ARBA00023136"/>
    </source>
</evidence>
<comment type="subcellular location">
    <subcellularLocation>
        <location evidence="1">Membrane</location>
    </subcellularLocation>
</comment>
<dbReference type="InterPro" id="IPR050515">
    <property type="entry name" value="Beta-lactam/transpept"/>
</dbReference>
<evidence type="ECO:0000313" key="6">
    <source>
        <dbReference type="EMBL" id="NBI29416.1"/>
    </source>
</evidence>
<evidence type="ECO:0000259" key="5">
    <source>
        <dbReference type="SMART" id="SM00740"/>
    </source>
</evidence>
<dbReference type="InterPro" id="IPR001460">
    <property type="entry name" value="PCN-bd_Tpept"/>
</dbReference>
<dbReference type="InterPro" id="IPR012338">
    <property type="entry name" value="Beta-lactam/transpept-like"/>
</dbReference>
<dbReference type="SUPFAM" id="SSF54184">
    <property type="entry name" value="Penicillin-binding protein 2x (pbp-2x), c-terminal domain"/>
    <property type="match status" value="1"/>
</dbReference>
<feature type="domain" description="PASTA" evidence="5">
    <location>
        <begin position="657"/>
        <end position="713"/>
    </location>
</feature>
<protein>
    <submittedName>
        <fullName evidence="6">PASTA domain-containing protein</fullName>
    </submittedName>
</protein>
<dbReference type="Proteomes" id="UP000448943">
    <property type="component" value="Unassembled WGS sequence"/>
</dbReference>
<feature type="domain" description="PASTA" evidence="5">
    <location>
        <begin position="597"/>
        <end position="649"/>
    </location>
</feature>
<dbReference type="Pfam" id="PF03793">
    <property type="entry name" value="PASTA"/>
    <property type="match status" value="1"/>
</dbReference>
<evidence type="ECO:0000256" key="1">
    <source>
        <dbReference type="ARBA" id="ARBA00004370"/>
    </source>
</evidence>
<dbReference type="Gene3D" id="3.90.1310.10">
    <property type="entry name" value="Penicillin-binding protein 2a (Domain 2)"/>
    <property type="match status" value="1"/>
</dbReference>
<dbReference type="EMBL" id="SIJB01000024">
    <property type="protein sequence ID" value="NBI29416.1"/>
    <property type="molecule type" value="Genomic_DNA"/>
</dbReference>
<dbReference type="InterPro" id="IPR005543">
    <property type="entry name" value="PASTA_dom"/>
</dbReference>
<evidence type="ECO:0000256" key="2">
    <source>
        <dbReference type="ARBA" id="ARBA00007171"/>
    </source>
</evidence>
<organism evidence="6 7">
    <name type="scientific">Chengkuizengella marina</name>
    <dbReference type="NCBI Taxonomy" id="2507566"/>
    <lineage>
        <taxon>Bacteria</taxon>
        <taxon>Bacillati</taxon>
        <taxon>Bacillota</taxon>
        <taxon>Bacilli</taxon>
        <taxon>Bacillales</taxon>
        <taxon>Paenibacillaceae</taxon>
        <taxon>Chengkuizengella</taxon>
    </lineage>
</organism>
<feature type="region of interest" description="Disordered" evidence="4">
    <location>
        <begin position="718"/>
        <end position="743"/>
    </location>
</feature>
<keyword evidence="7" id="KW-1185">Reference proteome</keyword>
<dbReference type="GO" id="GO:0005886">
    <property type="term" value="C:plasma membrane"/>
    <property type="evidence" value="ECO:0007669"/>
    <property type="project" value="TreeGrafter"/>
</dbReference>
<dbReference type="GO" id="GO:0008658">
    <property type="term" value="F:penicillin binding"/>
    <property type="evidence" value="ECO:0007669"/>
    <property type="project" value="InterPro"/>
</dbReference>
<dbReference type="GO" id="GO:0071555">
    <property type="term" value="P:cell wall organization"/>
    <property type="evidence" value="ECO:0007669"/>
    <property type="project" value="TreeGrafter"/>
</dbReference>
<accession>A0A6N9Q3N8</accession>
<gene>
    <name evidence="6" type="ORF">ERL59_10630</name>
</gene>